<accession>A0A3G8ZGL3</accession>
<dbReference type="KEGG" id="eva:EIB75_15405"/>
<comment type="subcellular location">
    <subcellularLocation>
        <location evidence="1">Cell membrane</location>
        <topology evidence="1">Multi-pass membrane protein</topology>
    </subcellularLocation>
</comment>
<dbReference type="Proteomes" id="UP000272316">
    <property type="component" value="Chromosome"/>
</dbReference>
<dbReference type="EMBL" id="CP034160">
    <property type="protein sequence ID" value="AZI56562.1"/>
    <property type="molecule type" value="Genomic_DNA"/>
</dbReference>
<dbReference type="GO" id="GO:0005886">
    <property type="term" value="C:plasma membrane"/>
    <property type="evidence" value="ECO:0007669"/>
    <property type="project" value="UniProtKB-SubCell"/>
</dbReference>
<evidence type="ECO:0000256" key="5">
    <source>
        <dbReference type="ARBA" id="ARBA00023136"/>
    </source>
</evidence>
<protein>
    <submittedName>
        <fullName evidence="7">Flippase</fullName>
    </submittedName>
</protein>
<gene>
    <name evidence="7" type="ORF">EIB75_15405</name>
</gene>
<dbReference type="InterPro" id="IPR050833">
    <property type="entry name" value="Poly_Biosynth_Transport"/>
</dbReference>
<evidence type="ECO:0000313" key="7">
    <source>
        <dbReference type="EMBL" id="AZI56562.1"/>
    </source>
</evidence>
<evidence type="ECO:0000256" key="2">
    <source>
        <dbReference type="ARBA" id="ARBA00022475"/>
    </source>
</evidence>
<keyword evidence="2" id="KW-1003">Cell membrane</keyword>
<keyword evidence="4 6" id="KW-1133">Transmembrane helix</keyword>
<feature type="transmembrane region" description="Helical" evidence="6">
    <location>
        <begin position="193"/>
        <end position="213"/>
    </location>
</feature>
<evidence type="ECO:0000256" key="3">
    <source>
        <dbReference type="ARBA" id="ARBA00022692"/>
    </source>
</evidence>
<evidence type="ECO:0000313" key="8">
    <source>
        <dbReference type="Proteomes" id="UP000272316"/>
    </source>
</evidence>
<feature type="transmembrane region" description="Helical" evidence="6">
    <location>
        <begin position="303"/>
        <end position="324"/>
    </location>
</feature>
<feature type="transmembrane region" description="Helical" evidence="6">
    <location>
        <begin position="436"/>
        <end position="458"/>
    </location>
</feature>
<feature type="transmembrane region" description="Helical" evidence="6">
    <location>
        <begin position="131"/>
        <end position="157"/>
    </location>
</feature>
<dbReference type="InterPro" id="IPR002797">
    <property type="entry name" value="Polysacc_synth"/>
</dbReference>
<keyword evidence="5 6" id="KW-0472">Membrane</keyword>
<feature type="transmembrane region" description="Helical" evidence="6">
    <location>
        <begin position="56"/>
        <end position="77"/>
    </location>
</feature>
<dbReference type="CDD" id="cd13128">
    <property type="entry name" value="MATE_Wzx_like"/>
    <property type="match status" value="1"/>
</dbReference>
<dbReference type="AlphaFoldDB" id="A0A3G8ZGL3"/>
<feature type="transmembrane region" description="Helical" evidence="6">
    <location>
        <begin position="408"/>
        <end position="430"/>
    </location>
</feature>
<feature type="transmembrane region" description="Helical" evidence="6">
    <location>
        <begin position="374"/>
        <end position="396"/>
    </location>
</feature>
<feature type="transmembrane region" description="Helical" evidence="6">
    <location>
        <begin position="163"/>
        <end position="181"/>
    </location>
</feature>
<evidence type="ECO:0000256" key="6">
    <source>
        <dbReference type="SAM" id="Phobius"/>
    </source>
</evidence>
<dbReference type="PANTHER" id="PTHR30250">
    <property type="entry name" value="PST FAMILY PREDICTED COLANIC ACID TRANSPORTER"/>
    <property type="match status" value="1"/>
</dbReference>
<feature type="transmembrane region" description="Helical" evidence="6">
    <location>
        <begin position="219"/>
        <end position="241"/>
    </location>
</feature>
<name>A0A3G8ZGL3_9FLAO</name>
<evidence type="ECO:0000256" key="1">
    <source>
        <dbReference type="ARBA" id="ARBA00004651"/>
    </source>
</evidence>
<feature type="transmembrane region" description="Helical" evidence="6">
    <location>
        <begin position="89"/>
        <end position="110"/>
    </location>
</feature>
<dbReference type="PANTHER" id="PTHR30250:SF11">
    <property type="entry name" value="O-ANTIGEN TRANSPORTER-RELATED"/>
    <property type="match status" value="1"/>
</dbReference>
<evidence type="ECO:0000256" key="4">
    <source>
        <dbReference type="ARBA" id="ARBA00022989"/>
    </source>
</evidence>
<proteinExistence type="predicted"/>
<keyword evidence="3 6" id="KW-0812">Transmembrane</keyword>
<feature type="transmembrane region" description="Helical" evidence="6">
    <location>
        <begin position="274"/>
        <end position="297"/>
    </location>
</feature>
<organism evidence="7 8">
    <name type="scientific">Epilithonimonas vandammei</name>
    <dbReference type="NCBI Taxonomy" id="2487072"/>
    <lineage>
        <taxon>Bacteria</taxon>
        <taxon>Pseudomonadati</taxon>
        <taxon>Bacteroidota</taxon>
        <taxon>Flavobacteriia</taxon>
        <taxon>Flavobacteriales</taxon>
        <taxon>Weeksellaceae</taxon>
        <taxon>Chryseobacterium group</taxon>
        <taxon>Epilithonimonas</taxon>
    </lineage>
</organism>
<reference evidence="8" key="1">
    <citation type="submission" date="2018-11" db="EMBL/GenBank/DDBJ databases">
        <title>Proposal to divide the Flavobacteriaceae and reorganize its genera based on Amino Acid Identity values calculated from whole genome sequences.</title>
        <authorList>
            <person name="Nicholson A.C."/>
            <person name="Gulvik C.A."/>
            <person name="Whitney A.M."/>
            <person name="Sheth M."/>
            <person name="Batra D."/>
            <person name="Pryor J."/>
            <person name="Bernardet J.-F."/>
            <person name="Hugo C."/>
            <person name="Kampfer P."/>
            <person name="Newman J.D."/>
            <person name="McQuiston J.R."/>
        </authorList>
    </citation>
    <scope>NUCLEOTIDE SEQUENCE [LARGE SCALE GENOMIC DNA]</scope>
    <source>
        <strain evidence="8">H6466</strain>
    </source>
</reference>
<sequence>MMSIKVILGTAISMAMVIKLRRRSGGKSCFRLSFFLMKFIIKMIKKIDFSEYKTVINNFFNLAFVQAINLILPLITIPYIMRVVGIEKFGLISFATSIVNYFGVLVAYGFNLTATKTIAQNINNKILINDLFCNVIYARIFLSIISLILFIIIQFLVKDFNNNFFIYLSLLLSVIFTNLSPDWFFQGVQNLKFLTRVNLVLKIISTSLTFLLISNKSDYYYLAVLPFLNSILLFLITQIYVQKKYNISFKRINLRSIYLELLNGRYLFLSQIKITFFSNFNVVVLGFLTNNTVVGIFSSADKIIKVFSSVQIPIVTALFPHFAYKIKQDKQKAYKELNKIAIYGSFIYMPILIVLFVLAKQVALLMFGTEINEISFLIRIMSIIPLLVFLNNLFGTQFLLNTGNEKKFLINLILAAVLNIILIFPLTIYFEGVGTAISVLVTEFFVLISLFYSANMVIKKSIEY</sequence>
<feature type="transmembrane region" description="Helical" evidence="6">
    <location>
        <begin position="345"/>
        <end position="368"/>
    </location>
</feature>
<dbReference type="Pfam" id="PF01943">
    <property type="entry name" value="Polysacc_synt"/>
    <property type="match status" value="1"/>
</dbReference>